<accession>A0A518GEJ3</accession>
<dbReference type="InterPro" id="IPR046525">
    <property type="entry name" value="DUF6702"/>
</dbReference>
<dbReference type="KEGG" id="ahel:Q31a_53970"/>
<evidence type="ECO:0000313" key="3">
    <source>
        <dbReference type="Proteomes" id="UP000318017"/>
    </source>
</evidence>
<keyword evidence="3" id="KW-1185">Reference proteome</keyword>
<feature type="region of interest" description="Disordered" evidence="1">
    <location>
        <begin position="128"/>
        <end position="149"/>
    </location>
</feature>
<dbReference type="Pfam" id="PF20420">
    <property type="entry name" value="DUF6702"/>
    <property type="match status" value="1"/>
</dbReference>
<dbReference type="Proteomes" id="UP000318017">
    <property type="component" value="Chromosome"/>
</dbReference>
<evidence type="ECO:0000313" key="2">
    <source>
        <dbReference type="EMBL" id="QDV27016.1"/>
    </source>
</evidence>
<evidence type="ECO:0000256" key="1">
    <source>
        <dbReference type="SAM" id="MobiDB-lite"/>
    </source>
</evidence>
<dbReference type="AlphaFoldDB" id="A0A518GEJ3"/>
<sequence>MLLEMIAKYLGLSTVVQPCQRSWFTTAIARIVVGVCGVWMLTSTVLAHPFHISTAEMEFNKKSGRWEIALKLQAVDVEQSLSAQLKRKINLEKEARIDELLTAYLSGHFYLAEQADVLVARENSEELQRDVQSPATNEGAKADAAATSGEGVASKLAENRSSLHWVGKELDTNWLWVYFEITPLKDSGQPQVLVNSVLVDWTSGQINTVSVRNAGKRTALKMTAKQPWAKFSKAWAEN</sequence>
<gene>
    <name evidence="2" type="ORF">Q31a_53970</name>
</gene>
<protein>
    <submittedName>
        <fullName evidence="2">Uncharacterized protein</fullName>
    </submittedName>
</protein>
<name>A0A518GEJ3_9BACT</name>
<reference evidence="2 3" key="1">
    <citation type="submission" date="2019-02" db="EMBL/GenBank/DDBJ databases">
        <title>Deep-cultivation of Planctomycetes and their phenomic and genomic characterization uncovers novel biology.</title>
        <authorList>
            <person name="Wiegand S."/>
            <person name="Jogler M."/>
            <person name="Boedeker C."/>
            <person name="Pinto D."/>
            <person name="Vollmers J."/>
            <person name="Rivas-Marin E."/>
            <person name="Kohn T."/>
            <person name="Peeters S.H."/>
            <person name="Heuer A."/>
            <person name="Rast P."/>
            <person name="Oberbeckmann S."/>
            <person name="Bunk B."/>
            <person name="Jeske O."/>
            <person name="Meyerdierks A."/>
            <person name="Storesund J.E."/>
            <person name="Kallscheuer N."/>
            <person name="Luecker S."/>
            <person name="Lage O.M."/>
            <person name="Pohl T."/>
            <person name="Merkel B.J."/>
            <person name="Hornburger P."/>
            <person name="Mueller R.-W."/>
            <person name="Bruemmer F."/>
            <person name="Labrenz M."/>
            <person name="Spormann A.M."/>
            <person name="Op den Camp H."/>
            <person name="Overmann J."/>
            <person name="Amann R."/>
            <person name="Jetten M.S.M."/>
            <person name="Mascher T."/>
            <person name="Medema M.H."/>
            <person name="Devos D.P."/>
            <person name="Kaster A.-K."/>
            <person name="Ovreas L."/>
            <person name="Rohde M."/>
            <person name="Galperin M.Y."/>
            <person name="Jogler C."/>
        </authorList>
    </citation>
    <scope>NUCLEOTIDE SEQUENCE [LARGE SCALE GENOMIC DNA]</scope>
    <source>
        <strain evidence="2 3">Q31a</strain>
    </source>
</reference>
<dbReference type="EMBL" id="CP036298">
    <property type="protein sequence ID" value="QDV27016.1"/>
    <property type="molecule type" value="Genomic_DNA"/>
</dbReference>
<proteinExistence type="predicted"/>
<organism evidence="2 3">
    <name type="scientific">Aureliella helgolandensis</name>
    <dbReference type="NCBI Taxonomy" id="2527968"/>
    <lineage>
        <taxon>Bacteria</taxon>
        <taxon>Pseudomonadati</taxon>
        <taxon>Planctomycetota</taxon>
        <taxon>Planctomycetia</taxon>
        <taxon>Pirellulales</taxon>
        <taxon>Pirellulaceae</taxon>
        <taxon>Aureliella</taxon>
    </lineage>
</organism>